<keyword evidence="4" id="KW-0677">Repeat</keyword>
<dbReference type="Gene3D" id="2.120.10.30">
    <property type="entry name" value="TolB, C-terminal domain"/>
    <property type="match status" value="1"/>
</dbReference>
<dbReference type="PRINTS" id="PR00007">
    <property type="entry name" value="COMPLEMNTC1Q"/>
</dbReference>
<keyword evidence="2" id="KW-0964">Secreted</keyword>
<dbReference type="InterPro" id="IPR011042">
    <property type="entry name" value="6-blade_b-propeller_TolB-like"/>
</dbReference>
<evidence type="ECO:0000256" key="4">
    <source>
        <dbReference type="ARBA" id="ARBA00022737"/>
    </source>
</evidence>
<dbReference type="AlphaFoldDB" id="K1PBT7"/>
<dbReference type="InterPro" id="IPR001258">
    <property type="entry name" value="NHL_repeat"/>
</dbReference>
<reference evidence="5" key="1">
    <citation type="journal article" date="2012" name="Nature">
        <title>The oyster genome reveals stress adaptation and complexity of shell formation.</title>
        <authorList>
            <person name="Zhang G."/>
            <person name="Fang X."/>
            <person name="Guo X."/>
            <person name="Li L."/>
            <person name="Luo R."/>
            <person name="Xu F."/>
            <person name="Yang P."/>
            <person name="Zhang L."/>
            <person name="Wang X."/>
            <person name="Qi H."/>
            <person name="Xiong Z."/>
            <person name="Que H."/>
            <person name="Xie Y."/>
            <person name="Holland P.W."/>
            <person name="Paps J."/>
            <person name="Zhu Y."/>
            <person name="Wu F."/>
            <person name="Chen Y."/>
            <person name="Wang J."/>
            <person name="Peng C."/>
            <person name="Meng J."/>
            <person name="Yang L."/>
            <person name="Liu J."/>
            <person name="Wen B."/>
            <person name="Zhang N."/>
            <person name="Huang Z."/>
            <person name="Zhu Q."/>
            <person name="Feng Y."/>
            <person name="Mount A."/>
            <person name="Hedgecock D."/>
            <person name="Xu Z."/>
            <person name="Liu Y."/>
            <person name="Domazet-Loso T."/>
            <person name="Du Y."/>
            <person name="Sun X."/>
            <person name="Zhang S."/>
            <person name="Liu B."/>
            <person name="Cheng P."/>
            <person name="Jiang X."/>
            <person name="Li J."/>
            <person name="Fan D."/>
            <person name="Wang W."/>
            <person name="Fu W."/>
            <person name="Wang T."/>
            <person name="Wang B."/>
            <person name="Zhang J."/>
            <person name="Peng Z."/>
            <person name="Li Y."/>
            <person name="Li N."/>
            <person name="Wang J."/>
            <person name="Chen M."/>
            <person name="He Y."/>
            <person name="Tan F."/>
            <person name="Song X."/>
            <person name="Zheng Q."/>
            <person name="Huang R."/>
            <person name="Yang H."/>
            <person name="Du X."/>
            <person name="Chen L."/>
            <person name="Yang M."/>
            <person name="Gaffney P.M."/>
            <person name="Wang S."/>
            <person name="Luo L."/>
            <person name="She Z."/>
            <person name="Ming Y."/>
            <person name="Huang W."/>
            <person name="Zhang S."/>
            <person name="Huang B."/>
            <person name="Zhang Y."/>
            <person name="Qu T."/>
            <person name="Ni P."/>
            <person name="Miao G."/>
            <person name="Wang J."/>
            <person name="Wang Q."/>
            <person name="Steinberg C.E."/>
            <person name="Wang H."/>
            <person name="Li N."/>
            <person name="Qian L."/>
            <person name="Zhang G."/>
            <person name="Li Y."/>
            <person name="Yang H."/>
            <person name="Liu X."/>
            <person name="Wang J."/>
            <person name="Yin Y."/>
            <person name="Wang J."/>
        </authorList>
    </citation>
    <scope>NUCLEOTIDE SEQUENCE [LARGE SCALE GENOMIC DNA]</scope>
    <source>
        <strain evidence="5">05x7-T-G4-1.051#20</strain>
    </source>
</reference>
<evidence type="ECO:0000256" key="2">
    <source>
        <dbReference type="ARBA" id="ARBA00022525"/>
    </source>
</evidence>
<name>K1PBT7_MAGGI</name>
<sequence>MVIDTHAHKITMTNGFEFDDDLFSYSGSIGCDPSSTFSPVDVCTDPDGNFIVIDSHDDTVHLLNPKGDFLRIIMSAEDGLSGIERIAMDSLGCLVALGISANEEKNEAFAEDILALRQELNTLKQEIKLLKQEVAKPLNPNRKQDILNGKDQALMDLNNPQQEKSRQERLLVHPTMNTATSGNVPKIAFYANKVTDHTNLGVHQILNFGNTITNKGNCYHHTTGNFIPLIALGISANDEKNEAFADDILALRQELNALKQKFLLQEQEIKLLKQEVAKPLNPNRKQDILDGKDQALMDLNNPQREKSRQERLLVHPTMNSSTPGNLAKIAFYANKITDYTNLGVHQILNFGNTITNKGNCYHHSTGNFIPNVSGVYVFYVHILSSPGHMLYTELMVEDAVMGTHFMAESTYYSNGGGMAVVHVNAGDSVWVRVRTAESGTIIGWESSFSGFLLYPE</sequence>
<dbReference type="GO" id="GO:0005576">
    <property type="term" value="C:extracellular region"/>
    <property type="evidence" value="ECO:0007669"/>
    <property type="project" value="UniProtKB-SubCell"/>
</dbReference>
<dbReference type="InParanoid" id="K1PBT7"/>
<comment type="subcellular location">
    <subcellularLocation>
        <location evidence="1">Secreted</location>
    </subcellularLocation>
</comment>
<protein>
    <submittedName>
        <fullName evidence="5">Caprin-2</fullName>
    </submittedName>
</protein>
<organism evidence="5">
    <name type="scientific">Magallana gigas</name>
    <name type="common">Pacific oyster</name>
    <name type="synonym">Crassostrea gigas</name>
    <dbReference type="NCBI Taxonomy" id="29159"/>
    <lineage>
        <taxon>Eukaryota</taxon>
        <taxon>Metazoa</taxon>
        <taxon>Spiralia</taxon>
        <taxon>Lophotrochozoa</taxon>
        <taxon>Mollusca</taxon>
        <taxon>Bivalvia</taxon>
        <taxon>Autobranchia</taxon>
        <taxon>Pteriomorphia</taxon>
        <taxon>Ostreida</taxon>
        <taxon>Ostreoidea</taxon>
        <taxon>Ostreidae</taxon>
        <taxon>Magallana</taxon>
    </lineage>
</organism>
<dbReference type="SUPFAM" id="SSF49842">
    <property type="entry name" value="TNF-like"/>
    <property type="match status" value="1"/>
</dbReference>
<dbReference type="PROSITE" id="PS50871">
    <property type="entry name" value="C1Q"/>
    <property type="match status" value="1"/>
</dbReference>
<dbReference type="PANTHER" id="PTHR22923:SF113">
    <property type="entry name" value="COMPLEMENT C1Q-LIKE PROTEIN 4"/>
    <property type="match status" value="1"/>
</dbReference>
<dbReference type="InterPro" id="IPR008983">
    <property type="entry name" value="Tumour_necrosis_fac-like_dom"/>
</dbReference>
<dbReference type="HOGENOM" id="CLU_600283_0_0_1"/>
<dbReference type="PANTHER" id="PTHR22923">
    <property type="entry name" value="CEREBELLIN-RELATED"/>
    <property type="match status" value="1"/>
</dbReference>
<dbReference type="InterPro" id="IPR001073">
    <property type="entry name" value="C1q_dom"/>
</dbReference>
<accession>K1PBT7</accession>
<dbReference type="SUPFAM" id="SSF101898">
    <property type="entry name" value="NHL repeat"/>
    <property type="match status" value="1"/>
</dbReference>
<dbReference type="InterPro" id="IPR050822">
    <property type="entry name" value="Cerebellin_Synaptic_Org"/>
</dbReference>
<keyword evidence="3" id="KW-0732">Signal</keyword>
<proteinExistence type="predicted"/>
<evidence type="ECO:0000256" key="3">
    <source>
        <dbReference type="ARBA" id="ARBA00022729"/>
    </source>
</evidence>
<dbReference type="EMBL" id="JH815812">
    <property type="protein sequence ID" value="EKC21272.1"/>
    <property type="molecule type" value="Genomic_DNA"/>
</dbReference>
<evidence type="ECO:0000313" key="5">
    <source>
        <dbReference type="EMBL" id="EKC21272.1"/>
    </source>
</evidence>
<evidence type="ECO:0000256" key="1">
    <source>
        <dbReference type="ARBA" id="ARBA00004613"/>
    </source>
</evidence>
<dbReference type="PROSITE" id="PS51125">
    <property type="entry name" value="NHL"/>
    <property type="match status" value="1"/>
</dbReference>
<dbReference type="SMART" id="SM00110">
    <property type="entry name" value="C1Q"/>
    <property type="match status" value="1"/>
</dbReference>
<gene>
    <name evidence="5" type="ORF">CGI_10004177</name>
</gene>
<dbReference type="Gene3D" id="2.60.120.40">
    <property type="match status" value="2"/>
</dbReference>
<dbReference type="Pfam" id="PF00386">
    <property type="entry name" value="C1q"/>
    <property type="match status" value="1"/>
</dbReference>